<comment type="similarity">
    <text evidence="3">Belongs to the AIR carboxylase family. Class I subfamily.</text>
</comment>
<feature type="binding site" evidence="3 5">
    <location>
        <position position="21"/>
    </location>
    <ligand>
        <name>substrate</name>
    </ligand>
</feature>
<evidence type="ECO:0000256" key="3">
    <source>
        <dbReference type="HAMAP-Rule" id="MF_01929"/>
    </source>
</evidence>
<evidence type="ECO:0000256" key="1">
    <source>
        <dbReference type="ARBA" id="ARBA00022755"/>
    </source>
</evidence>
<dbReference type="UniPathway" id="UPA00074">
    <property type="reaction ID" value="UER00943"/>
</dbReference>
<dbReference type="SMART" id="SM01001">
    <property type="entry name" value="AIRC"/>
    <property type="match status" value="1"/>
</dbReference>
<sequence>MAATAENTGPLVGIVMGSDSDWPTVEPAAEVLAEFGIPMQVGVVSAHRTPERMMEYARTAHEQGVDVIIACAGGAAHLPGMVAAATPLPVIGIPRALKNLDGLDSLLSIVQMVSGVPTATVSIDGAKNAGLLAARILGTAYPALRTRMLAYQQKMHDEVLEKDRRLKQKLMGE</sequence>
<comment type="pathway">
    <text evidence="3 4">Purine metabolism; IMP biosynthesis via de novo pathway; 5-amino-1-(5-phospho-D-ribosyl)imidazole-4-carboxylate from 5-amino-1-(5-phospho-D-ribosyl)imidazole (N5-CAIR route): step 2/2.</text>
</comment>
<keyword evidence="2 3" id="KW-0413">Isomerase</keyword>
<dbReference type="GO" id="GO:0034023">
    <property type="term" value="F:5-(carboxyamino)imidazole ribonucleotide mutase activity"/>
    <property type="evidence" value="ECO:0007669"/>
    <property type="project" value="UniProtKB-UniRule"/>
</dbReference>
<protein>
    <recommendedName>
        <fullName evidence="3 4">N5-carboxyaminoimidazole ribonucleotide mutase</fullName>
        <shortName evidence="3 4">N5-CAIR mutase</shortName>
        <ecNumber evidence="3 4">5.4.99.18</ecNumber>
    </recommendedName>
    <alternativeName>
        <fullName evidence="3">5-(carboxyamino)imidazole ribonucleotide mutase</fullName>
    </alternativeName>
</protein>
<accession>A0A3D4T1P7</accession>
<comment type="catalytic activity">
    <reaction evidence="3 4">
        <text>5-carboxyamino-1-(5-phospho-D-ribosyl)imidazole + H(+) = 5-amino-1-(5-phospho-D-ribosyl)imidazole-4-carboxylate</text>
        <dbReference type="Rhea" id="RHEA:13193"/>
        <dbReference type="ChEBI" id="CHEBI:15378"/>
        <dbReference type="ChEBI" id="CHEBI:58730"/>
        <dbReference type="ChEBI" id="CHEBI:77657"/>
        <dbReference type="EC" id="5.4.99.18"/>
    </reaction>
</comment>
<dbReference type="PANTHER" id="PTHR23046">
    <property type="entry name" value="PHOSPHORIBOSYLAMINOIMIDAZOLE CARBOXYLASE CATALYTIC SUBUNIT"/>
    <property type="match status" value="1"/>
</dbReference>
<dbReference type="NCBIfam" id="TIGR01162">
    <property type="entry name" value="purE"/>
    <property type="match status" value="1"/>
</dbReference>
<evidence type="ECO:0000259" key="6">
    <source>
        <dbReference type="SMART" id="SM01001"/>
    </source>
</evidence>
<organism evidence="7 8">
    <name type="scientific">Corynebacterium nuruki</name>
    <dbReference type="NCBI Taxonomy" id="1032851"/>
    <lineage>
        <taxon>Bacteria</taxon>
        <taxon>Bacillati</taxon>
        <taxon>Actinomycetota</taxon>
        <taxon>Actinomycetes</taxon>
        <taxon>Mycobacteriales</taxon>
        <taxon>Corynebacteriaceae</taxon>
        <taxon>Corynebacterium</taxon>
    </lineage>
</organism>
<name>A0A3D4T1P7_9CORY</name>
<evidence type="ECO:0000313" key="8">
    <source>
        <dbReference type="Proteomes" id="UP000261739"/>
    </source>
</evidence>
<dbReference type="Proteomes" id="UP000261739">
    <property type="component" value="Unassembled WGS sequence"/>
</dbReference>
<evidence type="ECO:0000313" key="7">
    <source>
        <dbReference type="EMBL" id="HCT15197.1"/>
    </source>
</evidence>
<dbReference type="HAMAP" id="MF_01929">
    <property type="entry name" value="PurE_classI"/>
    <property type="match status" value="1"/>
</dbReference>
<keyword evidence="1 3" id="KW-0658">Purine biosynthesis</keyword>
<dbReference type="InterPro" id="IPR000031">
    <property type="entry name" value="PurE_dom"/>
</dbReference>
<feature type="domain" description="PurE" evidence="6">
    <location>
        <begin position="10"/>
        <end position="159"/>
    </location>
</feature>
<dbReference type="InterPro" id="IPR033747">
    <property type="entry name" value="PurE_ClassI"/>
</dbReference>
<dbReference type="Pfam" id="PF00731">
    <property type="entry name" value="AIRC"/>
    <property type="match status" value="1"/>
</dbReference>
<evidence type="ECO:0000256" key="4">
    <source>
        <dbReference type="PIRNR" id="PIRNR001338"/>
    </source>
</evidence>
<proteinExistence type="inferred from homology"/>
<dbReference type="PANTHER" id="PTHR23046:SF2">
    <property type="entry name" value="PHOSPHORIBOSYLAMINOIMIDAZOLE CARBOXYLASE"/>
    <property type="match status" value="1"/>
</dbReference>
<dbReference type="AlphaFoldDB" id="A0A3D4T1P7"/>
<dbReference type="PIRSF" id="PIRSF001338">
    <property type="entry name" value="AIR_carboxylase"/>
    <property type="match status" value="1"/>
</dbReference>
<dbReference type="InterPro" id="IPR024694">
    <property type="entry name" value="PurE_prokaryotes"/>
</dbReference>
<dbReference type="SUPFAM" id="SSF52255">
    <property type="entry name" value="N5-CAIR mutase (phosphoribosylaminoimidazole carboxylase, PurE)"/>
    <property type="match status" value="1"/>
</dbReference>
<gene>
    <name evidence="3 7" type="primary">purE</name>
    <name evidence="7" type="ORF">DIW82_10555</name>
</gene>
<evidence type="ECO:0000256" key="5">
    <source>
        <dbReference type="PIRSR" id="PIRSR001338-1"/>
    </source>
</evidence>
<feature type="binding site" evidence="3 5">
    <location>
        <position position="18"/>
    </location>
    <ligand>
        <name>substrate</name>
    </ligand>
</feature>
<dbReference type="STRING" id="863239.GCA_000213935_01991"/>
<evidence type="ECO:0000256" key="2">
    <source>
        <dbReference type="ARBA" id="ARBA00023235"/>
    </source>
</evidence>
<dbReference type="EMBL" id="DQID01000271">
    <property type="protein sequence ID" value="HCT15197.1"/>
    <property type="molecule type" value="Genomic_DNA"/>
</dbReference>
<dbReference type="GO" id="GO:0006189">
    <property type="term" value="P:'de novo' IMP biosynthetic process"/>
    <property type="evidence" value="ECO:0007669"/>
    <property type="project" value="UniProtKB-UniRule"/>
</dbReference>
<reference evidence="7 8" key="1">
    <citation type="journal article" date="2018" name="Nat. Biotechnol.">
        <title>A standardized bacterial taxonomy based on genome phylogeny substantially revises the tree of life.</title>
        <authorList>
            <person name="Parks D.H."/>
            <person name="Chuvochina M."/>
            <person name="Waite D.W."/>
            <person name="Rinke C."/>
            <person name="Skarshewski A."/>
            <person name="Chaumeil P.A."/>
            <person name="Hugenholtz P."/>
        </authorList>
    </citation>
    <scope>NUCLEOTIDE SEQUENCE [LARGE SCALE GENOMIC DNA]</scope>
    <source>
        <strain evidence="7">UBA11247</strain>
    </source>
</reference>
<feature type="binding site" evidence="3 5">
    <location>
        <position position="48"/>
    </location>
    <ligand>
        <name>substrate</name>
    </ligand>
</feature>
<dbReference type="Gene3D" id="3.40.50.1970">
    <property type="match status" value="1"/>
</dbReference>
<comment type="caution">
    <text evidence="7">The sequence shown here is derived from an EMBL/GenBank/DDBJ whole genome shotgun (WGS) entry which is preliminary data.</text>
</comment>
<dbReference type="EC" id="5.4.99.18" evidence="3 4"/>
<comment type="function">
    <text evidence="3 4">Catalyzes the conversion of N5-carboxyaminoimidazole ribonucleotide (N5-CAIR) to 4-carboxy-5-aminoimidazole ribonucleotide (CAIR).</text>
</comment>